<dbReference type="GO" id="GO:0008270">
    <property type="term" value="F:zinc ion binding"/>
    <property type="evidence" value="ECO:0007669"/>
    <property type="project" value="UniProtKB-KW"/>
</dbReference>
<dbReference type="Proteomes" id="UP001552299">
    <property type="component" value="Unassembled WGS sequence"/>
</dbReference>
<dbReference type="AlphaFoldDB" id="A0ABD0TUM3"/>
<gene>
    <name evidence="18" type="ORF">M5K25_027758</name>
</gene>
<dbReference type="PANTHER" id="PTHR46279">
    <property type="entry name" value="RING/U-BOX SUPERFAMILY PROTEIN"/>
    <property type="match status" value="1"/>
</dbReference>
<keyword evidence="12 15" id="KW-1133">Transmembrane helix</keyword>
<comment type="catalytic activity">
    <reaction evidence="1">
        <text>S-ubiquitinyl-[E2 ubiquitin-conjugating enzyme]-L-cysteine + [acceptor protein]-L-lysine = [E2 ubiquitin-conjugating enzyme]-L-cysteine + N(6)-ubiquitinyl-[acceptor protein]-L-lysine.</text>
        <dbReference type="EC" id="2.3.2.27"/>
    </reaction>
</comment>
<keyword evidence="11" id="KW-0862">Zinc</keyword>
<sequence>MPSLLELFFFFILLSYTEISISHGKESCSSSCGSLENIRYPFHLRGDPANCGGSDFELNCEGNNTIIDIHQRKYYVKDISYRDYKIMLVDVGLSHGNCGLLGGSIYPNNFRETFWYELYSHDQAIFVNCSVKLNDSSSEILPCVSKNNSTVYVSFIPFYVGYFPENCQFLYTIPLIENNDLSKFDQLKLGFWLNWQLPINSAANAIHNCAKTTGLKFFFEWKSSNAIGVDVITPYYVISPFNFEVVFLACLYEKRYHHSILTFYVAAVIIIVLDIVLLILGRNMF</sequence>
<keyword evidence="8 16" id="KW-0732">Signal</keyword>
<keyword evidence="19" id="KW-1185">Reference proteome</keyword>
<keyword evidence="6 15" id="KW-0812">Transmembrane</keyword>
<evidence type="ECO:0000313" key="18">
    <source>
        <dbReference type="EMBL" id="KAL0903383.1"/>
    </source>
</evidence>
<comment type="similarity">
    <text evidence="14">Belongs to the RING-type zinc finger family. ATL subfamily.</text>
</comment>
<dbReference type="EC" id="2.3.2.27" evidence="4"/>
<keyword evidence="9" id="KW-0863">Zinc-finger</keyword>
<feature type="domain" description="Wall-associated receptor kinase galacturonan-binding" evidence="17">
    <location>
        <begin position="28"/>
        <end position="90"/>
    </location>
</feature>
<evidence type="ECO:0000256" key="16">
    <source>
        <dbReference type="SAM" id="SignalP"/>
    </source>
</evidence>
<evidence type="ECO:0000256" key="8">
    <source>
        <dbReference type="ARBA" id="ARBA00022729"/>
    </source>
</evidence>
<evidence type="ECO:0000256" key="4">
    <source>
        <dbReference type="ARBA" id="ARBA00012483"/>
    </source>
</evidence>
<keyword evidence="5" id="KW-0808">Transferase</keyword>
<comment type="caution">
    <text evidence="18">The sequence shown here is derived from an EMBL/GenBank/DDBJ whole genome shotgun (WGS) entry which is preliminary data.</text>
</comment>
<feature type="transmembrane region" description="Helical" evidence="15">
    <location>
        <begin position="261"/>
        <end position="280"/>
    </location>
</feature>
<dbReference type="Pfam" id="PF13947">
    <property type="entry name" value="GUB_WAK_bind"/>
    <property type="match status" value="1"/>
</dbReference>
<protein>
    <recommendedName>
        <fullName evidence="4">RING-type E3 ubiquitin transferase</fullName>
        <ecNumber evidence="4">2.3.2.27</ecNumber>
    </recommendedName>
</protein>
<evidence type="ECO:0000256" key="15">
    <source>
        <dbReference type="SAM" id="Phobius"/>
    </source>
</evidence>
<evidence type="ECO:0000259" key="17">
    <source>
        <dbReference type="Pfam" id="PF13947"/>
    </source>
</evidence>
<keyword evidence="13 15" id="KW-0472">Membrane</keyword>
<dbReference type="EMBL" id="JANQDX010000020">
    <property type="protein sequence ID" value="KAL0903383.1"/>
    <property type="molecule type" value="Genomic_DNA"/>
</dbReference>
<dbReference type="InterPro" id="IPR025287">
    <property type="entry name" value="WAK_GUB"/>
</dbReference>
<comment type="subcellular location">
    <subcellularLocation>
        <location evidence="2">Membrane</location>
        <topology evidence="2">Single-pass membrane protein</topology>
    </subcellularLocation>
</comment>
<evidence type="ECO:0000256" key="12">
    <source>
        <dbReference type="ARBA" id="ARBA00022989"/>
    </source>
</evidence>
<evidence type="ECO:0000256" key="10">
    <source>
        <dbReference type="ARBA" id="ARBA00022786"/>
    </source>
</evidence>
<name>A0ABD0TUM3_DENTH</name>
<evidence type="ECO:0000256" key="3">
    <source>
        <dbReference type="ARBA" id="ARBA00004906"/>
    </source>
</evidence>
<dbReference type="GO" id="GO:0061630">
    <property type="term" value="F:ubiquitin protein ligase activity"/>
    <property type="evidence" value="ECO:0007669"/>
    <property type="project" value="UniProtKB-EC"/>
</dbReference>
<proteinExistence type="inferred from homology"/>
<evidence type="ECO:0000256" key="11">
    <source>
        <dbReference type="ARBA" id="ARBA00022833"/>
    </source>
</evidence>
<evidence type="ECO:0000313" key="19">
    <source>
        <dbReference type="Proteomes" id="UP001552299"/>
    </source>
</evidence>
<keyword evidence="10" id="KW-0833">Ubl conjugation pathway</keyword>
<comment type="pathway">
    <text evidence="3">Protein modification; protein ubiquitination.</text>
</comment>
<dbReference type="GO" id="GO:0016020">
    <property type="term" value="C:membrane"/>
    <property type="evidence" value="ECO:0007669"/>
    <property type="project" value="UniProtKB-SubCell"/>
</dbReference>
<evidence type="ECO:0000256" key="14">
    <source>
        <dbReference type="ARBA" id="ARBA00024209"/>
    </source>
</evidence>
<evidence type="ECO:0000256" key="6">
    <source>
        <dbReference type="ARBA" id="ARBA00022692"/>
    </source>
</evidence>
<dbReference type="PANTHER" id="PTHR46279:SF9">
    <property type="entry name" value="OS01G0116300 PROTEIN"/>
    <property type="match status" value="1"/>
</dbReference>
<evidence type="ECO:0000256" key="5">
    <source>
        <dbReference type="ARBA" id="ARBA00022679"/>
    </source>
</evidence>
<feature type="chain" id="PRO_5044890215" description="RING-type E3 ubiquitin transferase" evidence="16">
    <location>
        <begin position="25"/>
        <end position="285"/>
    </location>
</feature>
<accession>A0ABD0TUM3</accession>
<evidence type="ECO:0000256" key="7">
    <source>
        <dbReference type="ARBA" id="ARBA00022723"/>
    </source>
</evidence>
<organism evidence="18 19">
    <name type="scientific">Dendrobium thyrsiflorum</name>
    <name type="common">Pinecone-like raceme dendrobium</name>
    <name type="synonym">Orchid</name>
    <dbReference type="NCBI Taxonomy" id="117978"/>
    <lineage>
        <taxon>Eukaryota</taxon>
        <taxon>Viridiplantae</taxon>
        <taxon>Streptophyta</taxon>
        <taxon>Embryophyta</taxon>
        <taxon>Tracheophyta</taxon>
        <taxon>Spermatophyta</taxon>
        <taxon>Magnoliopsida</taxon>
        <taxon>Liliopsida</taxon>
        <taxon>Asparagales</taxon>
        <taxon>Orchidaceae</taxon>
        <taxon>Epidendroideae</taxon>
        <taxon>Malaxideae</taxon>
        <taxon>Dendrobiinae</taxon>
        <taxon>Dendrobium</taxon>
    </lineage>
</organism>
<feature type="signal peptide" evidence="16">
    <location>
        <begin position="1"/>
        <end position="24"/>
    </location>
</feature>
<reference evidence="18 19" key="1">
    <citation type="journal article" date="2024" name="Plant Biotechnol. J.">
        <title>Dendrobium thyrsiflorum genome and its molecular insights into genes involved in important horticultural traits.</title>
        <authorList>
            <person name="Chen B."/>
            <person name="Wang J.Y."/>
            <person name="Zheng P.J."/>
            <person name="Li K.L."/>
            <person name="Liang Y.M."/>
            <person name="Chen X.F."/>
            <person name="Zhang C."/>
            <person name="Zhao X."/>
            <person name="He X."/>
            <person name="Zhang G.Q."/>
            <person name="Liu Z.J."/>
            <person name="Xu Q."/>
        </authorList>
    </citation>
    <scope>NUCLEOTIDE SEQUENCE [LARGE SCALE GENOMIC DNA]</scope>
    <source>
        <strain evidence="18">GZMU011</strain>
    </source>
</reference>
<keyword evidence="7" id="KW-0479">Metal-binding</keyword>
<evidence type="ECO:0000256" key="1">
    <source>
        <dbReference type="ARBA" id="ARBA00000900"/>
    </source>
</evidence>
<dbReference type="InterPro" id="IPR046948">
    <property type="entry name" value="ATL20-22-like"/>
</dbReference>
<evidence type="ECO:0000256" key="9">
    <source>
        <dbReference type="ARBA" id="ARBA00022771"/>
    </source>
</evidence>
<evidence type="ECO:0000256" key="13">
    <source>
        <dbReference type="ARBA" id="ARBA00023136"/>
    </source>
</evidence>
<evidence type="ECO:0000256" key="2">
    <source>
        <dbReference type="ARBA" id="ARBA00004167"/>
    </source>
</evidence>